<name>A0A9X1IPR5_9GAMM</name>
<keyword evidence="3" id="KW-1185">Reference proteome</keyword>
<keyword evidence="1" id="KW-1133">Transmembrane helix</keyword>
<organism evidence="2 3">
    <name type="scientific">Marinomonas algarum</name>
    <dbReference type="NCBI Taxonomy" id="2883105"/>
    <lineage>
        <taxon>Bacteria</taxon>
        <taxon>Pseudomonadati</taxon>
        <taxon>Pseudomonadota</taxon>
        <taxon>Gammaproteobacteria</taxon>
        <taxon>Oceanospirillales</taxon>
        <taxon>Oceanospirillaceae</taxon>
        <taxon>Marinomonas</taxon>
    </lineage>
</organism>
<evidence type="ECO:0000256" key="1">
    <source>
        <dbReference type="SAM" id="Phobius"/>
    </source>
</evidence>
<comment type="caution">
    <text evidence="2">The sequence shown here is derived from an EMBL/GenBank/DDBJ whole genome shotgun (WGS) entry which is preliminary data.</text>
</comment>
<sequence>MSFKSLKEKTEKLKTWQWFLLFYGIGFIVLVSMSYGIKLLMLGLP</sequence>
<accession>A0A9X1IPR5</accession>
<proteinExistence type="predicted"/>
<dbReference type="EMBL" id="JAJATW010000027">
    <property type="protein sequence ID" value="MCB5162932.1"/>
    <property type="molecule type" value="Genomic_DNA"/>
</dbReference>
<keyword evidence="1" id="KW-0812">Transmembrane</keyword>
<evidence type="ECO:0000313" key="3">
    <source>
        <dbReference type="Proteomes" id="UP001139095"/>
    </source>
</evidence>
<evidence type="ECO:0000313" key="2">
    <source>
        <dbReference type="EMBL" id="MCB5162932.1"/>
    </source>
</evidence>
<dbReference type="AlphaFoldDB" id="A0A9X1IPR5"/>
<gene>
    <name evidence="2" type="ORF">LG368_13650</name>
</gene>
<protein>
    <submittedName>
        <fullName evidence="2">Uncharacterized protein</fullName>
    </submittedName>
</protein>
<keyword evidence="1" id="KW-0472">Membrane</keyword>
<dbReference type="RefSeq" id="WP_226755278.1">
    <property type="nucleotide sequence ID" value="NZ_JAJATW010000027.1"/>
</dbReference>
<reference evidence="2" key="1">
    <citation type="submission" date="2021-10" db="EMBL/GenBank/DDBJ databases">
        <title>Marinomonas pontica sp. nov., isolated from the Black Sea.</title>
        <authorList>
            <person name="Zhao L.-H."/>
            <person name="Xue J.-H."/>
        </authorList>
    </citation>
    <scope>NUCLEOTIDE SEQUENCE</scope>
    <source>
        <strain evidence="2">E8</strain>
    </source>
</reference>
<dbReference type="Proteomes" id="UP001139095">
    <property type="component" value="Unassembled WGS sequence"/>
</dbReference>
<feature type="transmembrane region" description="Helical" evidence="1">
    <location>
        <begin position="20"/>
        <end position="44"/>
    </location>
</feature>